<proteinExistence type="inferred from homology"/>
<evidence type="ECO:0000256" key="3">
    <source>
        <dbReference type="ARBA" id="ARBA00022989"/>
    </source>
</evidence>
<comment type="caution">
    <text evidence="8">The sequence shown here is derived from an EMBL/GenBank/DDBJ whole genome shotgun (WGS) entry which is preliminary data.</text>
</comment>
<dbReference type="PANTHER" id="PTHR30518">
    <property type="entry name" value="ENDOLYTIC MUREIN TRANSGLYCOSYLASE"/>
    <property type="match status" value="1"/>
</dbReference>
<dbReference type="Proteomes" id="UP000187404">
    <property type="component" value="Unassembled WGS sequence"/>
</dbReference>
<dbReference type="InterPro" id="IPR003770">
    <property type="entry name" value="MLTG-like"/>
</dbReference>
<gene>
    <name evidence="7" type="primary">mltG</name>
    <name evidence="8" type="ORF">BHK98_01345</name>
</gene>
<keyword evidence="3 7" id="KW-1133">Transmembrane helix</keyword>
<evidence type="ECO:0000256" key="2">
    <source>
        <dbReference type="ARBA" id="ARBA00022692"/>
    </source>
</evidence>
<keyword evidence="5 7" id="KW-0456">Lyase</keyword>
<dbReference type="Gene3D" id="3.30.1490.480">
    <property type="entry name" value="Endolytic murein transglycosylase"/>
    <property type="match status" value="1"/>
</dbReference>
<name>A0A1Q9JF27_9FIRM</name>
<dbReference type="CDD" id="cd08010">
    <property type="entry name" value="MltG_like"/>
    <property type="match status" value="1"/>
</dbReference>
<dbReference type="GO" id="GO:0071555">
    <property type="term" value="P:cell wall organization"/>
    <property type="evidence" value="ECO:0007669"/>
    <property type="project" value="UniProtKB-KW"/>
</dbReference>
<dbReference type="HAMAP" id="MF_02065">
    <property type="entry name" value="MltG"/>
    <property type="match status" value="1"/>
</dbReference>
<evidence type="ECO:0000256" key="6">
    <source>
        <dbReference type="ARBA" id="ARBA00023316"/>
    </source>
</evidence>
<accession>A0A1Q9JF27</accession>
<evidence type="ECO:0000256" key="4">
    <source>
        <dbReference type="ARBA" id="ARBA00023136"/>
    </source>
</evidence>
<dbReference type="EC" id="4.2.2.29" evidence="7"/>
<evidence type="ECO:0000313" key="8">
    <source>
        <dbReference type="EMBL" id="OLR54842.1"/>
    </source>
</evidence>
<keyword evidence="6 7" id="KW-0961">Cell wall biogenesis/degradation</keyword>
<evidence type="ECO:0000313" key="9">
    <source>
        <dbReference type="Proteomes" id="UP000187404"/>
    </source>
</evidence>
<dbReference type="EMBL" id="MJIE01000001">
    <property type="protein sequence ID" value="OLR54842.1"/>
    <property type="molecule type" value="Genomic_DNA"/>
</dbReference>
<dbReference type="GO" id="GO:0005886">
    <property type="term" value="C:plasma membrane"/>
    <property type="evidence" value="ECO:0007669"/>
    <property type="project" value="UniProtKB-UniRule"/>
</dbReference>
<reference evidence="8 9" key="1">
    <citation type="journal article" date="2016" name="Appl. Environ. Microbiol.">
        <title>Function and Phylogeny of Bacterial Butyryl Coenzyme A:Acetate Transferases and Their Diversity in the Proximal Colon of Swine.</title>
        <authorList>
            <person name="Trachsel J."/>
            <person name="Bayles D.O."/>
            <person name="Looft T."/>
            <person name="Levine U.Y."/>
            <person name="Allen H.K."/>
        </authorList>
    </citation>
    <scope>NUCLEOTIDE SEQUENCE [LARGE SCALE GENOMIC DNA]</scope>
    <source>
        <strain evidence="8 9">68-3-10</strain>
    </source>
</reference>
<comment type="catalytic activity">
    <reaction evidence="7">
        <text>a peptidoglycan chain = a peptidoglycan chain with N-acetyl-1,6-anhydromuramyl-[peptide] at the reducing end + a peptidoglycan chain with N-acetylglucosamine at the non-reducing end.</text>
        <dbReference type="EC" id="4.2.2.29"/>
    </reaction>
</comment>
<keyword evidence="4 7" id="KW-0472">Membrane</keyword>
<dbReference type="Pfam" id="PF02618">
    <property type="entry name" value="YceG"/>
    <property type="match status" value="1"/>
</dbReference>
<comment type="similarity">
    <text evidence="7">Belongs to the transglycosylase MltG family.</text>
</comment>
<comment type="function">
    <text evidence="7">Functions as a peptidoglycan terminase that cleaves nascent peptidoglycan strands endolytically to terminate their elongation.</text>
</comment>
<evidence type="ECO:0000256" key="7">
    <source>
        <dbReference type="HAMAP-Rule" id="MF_02065"/>
    </source>
</evidence>
<evidence type="ECO:0000256" key="1">
    <source>
        <dbReference type="ARBA" id="ARBA00022475"/>
    </source>
</evidence>
<dbReference type="GO" id="GO:0009252">
    <property type="term" value="P:peptidoglycan biosynthetic process"/>
    <property type="evidence" value="ECO:0007669"/>
    <property type="project" value="UniProtKB-UniRule"/>
</dbReference>
<keyword evidence="2 7" id="KW-0812">Transmembrane</keyword>
<sequence length="363" mass="40055">MSKKAKAKGKRTVMKVILLIVALLIVLFLGLIIYANSLGGNARDSGSKTMITVTVEKGSTTSDIGALLEKKKIINSGSAFKLYTAYKRLDGTYQAGTYALSPSMTASEISHILQNGKTNDITFTIPEGYTEYDIASRLASIGLVDKDQFVSLLENGGFSTEYTFLKKAQKGSHNLEGYLFPSTYTIPATSDGDFIISTMLSAYQKVFTDADRVKAKKLGYSENEIIIIASIIEKEAAVDKDRAKVASVIYNRLDDGMALQMDSTVQYVLSLSSDRKKDLSIDDTKVDSKYNTYKYTGLPPGPICNPGRASIEAALNPAKTKYMYFILSDKLDDTMVFSTTYKQFLKDKDAYYKARDKAEKKNN</sequence>
<organism evidence="8 9">
    <name type="scientific">Hornefia porci</name>
    <dbReference type="NCBI Taxonomy" id="2652292"/>
    <lineage>
        <taxon>Bacteria</taxon>
        <taxon>Bacillati</taxon>
        <taxon>Bacillota</taxon>
        <taxon>Clostridia</taxon>
        <taxon>Peptostreptococcales</taxon>
        <taxon>Anaerovoracaceae</taxon>
        <taxon>Hornefia</taxon>
    </lineage>
</organism>
<dbReference type="RefSeq" id="WP_075711861.1">
    <property type="nucleotide sequence ID" value="NZ_MJIE01000001.1"/>
</dbReference>
<dbReference type="STRING" id="1261640.BHK98_01345"/>
<dbReference type="PANTHER" id="PTHR30518:SF2">
    <property type="entry name" value="ENDOLYTIC MUREIN TRANSGLYCOSYLASE"/>
    <property type="match status" value="1"/>
</dbReference>
<feature type="site" description="Important for catalytic activity" evidence="7">
    <location>
        <position position="235"/>
    </location>
</feature>
<dbReference type="GO" id="GO:0008932">
    <property type="term" value="F:lytic endotransglycosylase activity"/>
    <property type="evidence" value="ECO:0007669"/>
    <property type="project" value="UniProtKB-UniRule"/>
</dbReference>
<evidence type="ECO:0000256" key="5">
    <source>
        <dbReference type="ARBA" id="ARBA00023239"/>
    </source>
</evidence>
<protein>
    <recommendedName>
        <fullName evidence="7">Endolytic murein transglycosylase</fullName>
        <ecNumber evidence="7">4.2.2.29</ecNumber>
    </recommendedName>
    <alternativeName>
        <fullName evidence="7">Peptidoglycan lytic transglycosylase</fullName>
    </alternativeName>
    <alternativeName>
        <fullName evidence="7">Peptidoglycan polymerization terminase</fullName>
    </alternativeName>
</protein>
<keyword evidence="1 7" id="KW-1003">Cell membrane</keyword>
<keyword evidence="9" id="KW-1185">Reference proteome</keyword>
<dbReference type="OrthoDB" id="9814591at2"/>
<dbReference type="AlphaFoldDB" id="A0A1Q9JF27"/>
<dbReference type="NCBIfam" id="TIGR00247">
    <property type="entry name" value="endolytic transglycosylase MltG"/>
    <property type="match status" value="1"/>
</dbReference>